<name>A0A699QVT4_TANCI</name>
<dbReference type="AlphaFoldDB" id="A0A699QVT4"/>
<keyword evidence="2" id="KW-0808">Transferase</keyword>
<dbReference type="Pfam" id="PF03732">
    <property type="entry name" value="Retrotrans_gag"/>
    <property type="match status" value="1"/>
</dbReference>
<dbReference type="GO" id="GO:0003964">
    <property type="term" value="F:RNA-directed DNA polymerase activity"/>
    <property type="evidence" value="ECO:0007669"/>
    <property type="project" value="UniProtKB-KW"/>
</dbReference>
<reference evidence="2" key="1">
    <citation type="journal article" date="2019" name="Sci. Rep.">
        <title>Draft genome of Tanacetum cinerariifolium, the natural source of mosquito coil.</title>
        <authorList>
            <person name="Yamashiro T."/>
            <person name="Shiraishi A."/>
            <person name="Satake H."/>
            <person name="Nakayama K."/>
        </authorList>
    </citation>
    <scope>NUCLEOTIDE SEQUENCE</scope>
</reference>
<keyword evidence="2" id="KW-0695">RNA-directed DNA polymerase</keyword>
<accession>A0A699QVT4</accession>
<feature type="non-terminal residue" evidence="2">
    <location>
        <position position="137"/>
    </location>
</feature>
<keyword evidence="2" id="KW-0548">Nucleotidyltransferase</keyword>
<evidence type="ECO:0000313" key="2">
    <source>
        <dbReference type="EMBL" id="GFC79349.1"/>
    </source>
</evidence>
<protein>
    <submittedName>
        <fullName evidence="2">Reverse transcriptase domain-containing protein</fullName>
    </submittedName>
</protein>
<feature type="domain" description="Retrotransposon gag" evidence="1">
    <location>
        <begin position="45"/>
        <end position="126"/>
    </location>
</feature>
<evidence type="ECO:0000259" key="1">
    <source>
        <dbReference type="Pfam" id="PF03732"/>
    </source>
</evidence>
<sequence length="137" mass="15610">MTQEAINNLISQRVAEALAEYETQRNSVVNGDTSNTTGTGPRTVKFASYTLIGSALTWWNSYMRAVSQEVANAMPWRTLKQMMTAKYCPRGEIKKLEVELWYLKVKGMDITSYTLCFQELTLLCGKNVSRGVRRDRK</sequence>
<organism evidence="2">
    <name type="scientific">Tanacetum cinerariifolium</name>
    <name type="common">Dalmatian daisy</name>
    <name type="synonym">Chrysanthemum cinerariifolium</name>
    <dbReference type="NCBI Taxonomy" id="118510"/>
    <lineage>
        <taxon>Eukaryota</taxon>
        <taxon>Viridiplantae</taxon>
        <taxon>Streptophyta</taxon>
        <taxon>Embryophyta</taxon>
        <taxon>Tracheophyta</taxon>
        <taxon>Spermatophyta</taxon>
        <taxon>Magnoliopsida</taxon>
        <taxon>eudicotyledons</taxon>
        <taxon>Gunneridae</taxon>
        <taxon>Pentapetalae</taxon>
        <taxon>asterids</taxon>
        <taxon>campanulids</taxon>
        <taxon>Asterales</taxon>
        <taxon>Asteraceae</taxon>
        <taxon>Asteroideae</taxon>
        <taxon>Anthemideae</taxon>
        <taxon>Anthemidinae</taxon>
        <taxon>Tanacetum</taxon>
    </lineage>
</organism>
<gene>
    <name evidence="2" type="ORF">Tci_851319</name>
</gene>
<dbReference type="EMBL" id="BKCJ011070112">
    <property type="protein sequence ID" value="GFC79349.1"/>
    <property type="molecule type" value="Genomic_DNA"/>
</dbReference>
<comment type="caution">
    <text evidence="2">The sequence shown here is derived from an EMBL/GenBank/DDBJ whole genome shotgun (WGS) entry which is preliminary data.</text>
</comment>
<proteinExistence type="predicted"/>
<dbReference type="InterPro" id="IPR005162">
    <property type="entry name" value="Retrotrans_gag_dom"/>
</dbReference>